<protein>
    <submittedName>
        <fullName evidence="1">Uncharacterized protein</fullName>
    </submittedName>
</protein>
<dbReference type="OrthoDB" id="6654889at2"/>
<evidence type="ECO:0000313" key="2">
    <source>
        <dbReference type="Proteomes" id="UP000305654"/>
    </source>
</evidence>
<comment type="caution">
    <text evidence="1">The sequence shown here is derived from an EMBL/GenBank/DDBJ whole genome shotgun (WGS) entry which is preliminary data.</text>
</comment>
<sequence>MMIKLNQPLIMQALGRKSLLQAGAMQKVAEAFMAANPETLPTKWGWGEPDELVFFHSDFSRALSEAGDLPSGSQIGWQRNSSPKLLCSLAGRWISKVPSCLDTHSIFTISGELKECKTEFWVGNLLRASAELDADLGIIEAVTGTYKERARASYAMPFSDLYLTTHVLRHWLPDIFWGTLFGQAYIEMFGLDTILNLPAAKVERVGSDKVYVQLTENIDDLENHPEVVLSRREEVKRALQCDAFYDANRSYSFHGAGPVGSVFKTPKFALLD</sequence>
<keyword evidence="2" id="KW-1185">Reference proteome</keyword>
<dbReference type="RefSeq" id="WP_138327951.1">
    <property type="nucleotide sequence ID" value="NZ_VCDI01000012.1"/>
</dbReference>
<reference evidence="1 2" key="1">
    <citation type="submission" date="2019-05" db="EMBL/GenBank/DDBJ databases">
        <authorList>
            <person name="Pankratov T."/>
            <person name="Grouzdev D."/>
        </authorList>
    </citation>
    <scope>NUCLEOTIDE SEQUENCE [LARGE SCALE GENOMIC DNA]</scope>
    <source>
        <strain evidence="1 2">KEBCLARHB70R</strain>
    </source>
</reference>
<dbReference type="AlphaFoldDB" id="A0A5R9J8S7"/>
<dbReference type="Proteomes" id="UP000305654">
    <property type="component" value="Unassembled WGS sequence"/>
</dbReference>
<organism evidence="1 2">
    <name type="scientific">Lichenicoccus roseus</name>
    <dbReference type="NCBI Taxonomy" id="2683649"/>
    <lineage>
        <taxon>Bacteria</taxon>
        <taxon>Pseudomonadati</taxon>
        <taxon>Pseudomonadota</taxon>
        <taxon>Alphaproteobacteria</taxon>
        <taxon>Acetobacterales</taxon>
        <taxon>Acetobacteraceae</taxon>
        <taxon>Lichenicoccus</taxon>
    </lineage>
</organism>
<accession>A0A5R9J8S7</accession>
<name>A0A5R9J8S7_9PROT</name>
<dbReference type="EMBL" id="VCDI01000012">
    <property type="protein sequence ID" value="TLU70618.1"/>
    <property type="molecule type" value="Genomic_DNA"/>
</dbReference>
<proteinExistence type="predicted"/>
<evidence type="ECO:0000313" key="1">
    <source>
        <dbReference type="EMBL" id="TLU70618.1"/>
    </source>
</evidence>
<gene>
    <name evidence="1" type="ORF">FE263_20695</name>
</gene>